<evidence type="ECO:0000313" key="1">
    <source>
        <dbReference type="EMBL" id="AEP30735.1"/>
    </source>
</evidence>
<gene>
    <name evidence="1" type="ordered locus">GNIT_2638</name>
</gene>
<dbReference type="STRING" id="1085623.GNIT_2638"/>
<proteinExistence type="predicted"/>
<reference evidence="1 2" key="1">
    <citation type="journal article" date="2011" name="J. Bacteriol.">
        <title>Complete genome sequence of seawater bacterium Glaciecola nitratireducens FR1064T.</title>
        <authorList>
            <person name="Bian F."/>
            <person name="Qin Q.L."/>
            <person name="Xie B.B."/>
            <person name="Shu Y.L."/>
            <person name="Zhang X.Y."/>
            <person name="Yu Y."/>
            <person name="Chen B."/>
            <person name="Chen X.L."/>
            <person name="Zhou B.C."/>
            <person name="Zhang Y.Z."/>
        </authorList>
    </citation>
    <scope>NUCLEOTIDE SEQUENCE [LARGE SCALE GENOMIC DNA]</scope>
    <source>
        <strain evidence="2">JCM 12485 / KCTC 12276 / FR1064</strain>
    </source>
</reference>
<dbReference type="HOGENOM" id="CLU_3200347_0_0_6"/>
<dbReference type="AlphaFoldDB" id="G4QM83"/>
<dbReference type="EMBL" id="CP003060">
    <property type="protein sequence ID" value="AEP30735.1"/>
    <property type="molecule type" value="Genomic_DNA"/>
</dbReference>
<protein>
    <submittedName>
        <fullName evidence="1">Uncharacterized protein</fullName>
    </submittedName>
</protein>
<accession>G4QM83</accession>
<sequence length="45" mass="5110">MNGLQSVIFYLINWLLNTAKQTYGVQSLKEALATIKVSVFFTNPF</sequence>
<dbReference type="Proteomes" id="UP000009282">
    <property type="component" value="Chromosome"/>
</dbReference>
<evidence type="ECO:0000313" key="2">
    <source>
        <dbReference type="Proteomes" id="UP000009282"/>
    </source>
</evidence>
<organism evidence="1 2">
    <name type="scientific">Glaciecola nitratireducens (strain JCM 12485 / KCTC 12276 / FR1064)</name>
    <dbReference type="NCBI Taxonomy" id="1085623"/>
    <lineage>
        <taxon>Bacteria</taxon>
        <taxon>Pseudomonadati</taxon>
        <taxon>Pseudomonadota</taxon>
        <taxon>Gammaproteobacteria</taxon>
        <taxon>Alteromonadales</taxon>
        <taxon>Alteromonadaceae</taxon>
        <taxon>Brumicola</taxon>
    </lineage>
</organism>
<name>G4QM83_GLANF</name>
<keyword evidence="2" id="KW-1185">Reference proteome</keyword>
<dbReference type="KEGG" id="gni:GNIT_2638"/>